<feature type="compositionally biased region" description="Polar residues" evidence="5">
    <location>
        <begin position="1"/>
        <end position="15"/>
    </location>
</feature>
<dbReference type="GO" id="GO:0006952">
    <property type="term" value="P:defense response"/>
    <property type="evidence" value="ECO:0007669"/>
    <property type="project" value="UniProtKB-KW"/>
</dbReference>
<reference evidence="8" key="1">
    <citation type="journal article" date="2017" name="Nature">
        <title>The sunflower genome provides insights into oil metabolism, flowering and Asterid evolution.</title>
        <authorList>
            <person name="Badouin H."/>
            <person name="Gouzy J."/>
            <person name="Grassa C.J."/>
            <person name="Murat F."/>
            <person name="Staton S.E."/>
            <person name="Cottret L."/>
            <person name="Lelandais-Briere C."/>
            <person name="Owens G.L."/>
            <person name="Carrere S."/>
            <person name="Mayjonade B."/>
            <person name="Legrand L."/>
            <person name="Gill N."/>
            <person name="Kane N.C."/>
            <person name="Bowers J.E."/>
            <person name="Hubner S."/>
            <person name="Bellec A."/>
            <person name="Berard A."/>
            <person name="Berges H."/>
            <person name="Blanchet N."/>
            <person name="Boniface M.C."/>
            <person name="Brunel D."/>
            <person name="Catrice O."/>
            <person name="Chaidir N."/>
            <person name="Claudel C."/>
            <person name="Donnadieu C."/>
            <person name="Faraut T."/>
            <person name="Fievet G."/>
            <person name="Helmstetter N."/>
            <person name="King M."/>
            <person name="Knapp S.J."/>
            <person name="Lai Z."/>
            <person name="Le Paslier M.C."/>
            <person name="Lippi Y."/>
            <person name="Lorenzon L."/>
            <person name="Mandel J.R."/>
            <person name="Marage G."/>
            <person name="Marchand G."/>
            <person name="Marquand E."/>
            <person name="Bret-Mestries E."/>
            <person name="Morien E."/>
            <person name="Nambeesan S."/>
            <person name="Nguyen T."/>
            <person name="Pegot-Espagnet P."/>
            <person name="Pouilly N."/>
            <person name="Raftis F."/>
            <person name="Sallet E."/>
            <person name="Schiex T."/>
            <person name="Thomas J."/>
            <person name="Vandecasteele C."/>
            <person name="Vares D."/>
            <person name="Vear F."/>
            <person name="Vautrin S."/>
            <person name="Crespi M."/>
            <person name="Mangin B."/>
            <person name="Burke J.M."/>
            <person name="Salse J."/>
            <person name="Munos S."/>
            <person name="Vincourt P."/>
            <person name="Rieseberg L.H."/>
            <person name="Langlade N.B."/>
        </authorList>
    </citation>
    <scope>NUCLEOTIDE SEQUENCE [LARGE SCALE GENOMIC DNA]</scope>
    <source>
        <strain evidence="8">cv. SF193</strain>
    </source>
</reference>
<dbReference type="GO" id="GO:0043531">
    <property type="term" value="F:ADP binding"/>
    <property type="evidence" value="ECO:0007669"/>
    <property type="project" value="InterPro"/>
</dbReference>
<dbReference type="InterPro" id="IPR032675">
    <property type="entry name" value="LRR_dom_sf"/>
</dbReference>
<accession>A0A251T0Q6</accession>
<dbReference type="SUPFAM" id="SSF52540">
    <property type="entry name" value="P-loop containing nucleoside triphosphate hydrolases"/>
    <property type="match status" value="1"/>
</dbReference>
<dbReference type="Gene3D" id="3.80.10.10">
    <property type="entry name" value="Ribonuclease Inhibitor"/>
    <property type="match status" value="1"/>
</dbReference>
<dbReference type="GO" id="GO:0003677">
    <property type="term" value="F:DNA binding"/>
    <property type="evidence" value="ECO:0007669"/>
    <property type="project" value="UniProtKB-KW"/>
</dbReference>
<dbReference type="Proteomes" id="UP000215914">
    <property type="component" value="Chromosome 13"/>
</dbReference>
<keyword evidence="3" id="KW-0547">Nucleotide-binding</keyword>
<dbReference type="EMBL" id="CM007902">
    <property type="protein sequence ID" value="OTG03441.1"/>
    <property type="molecule type" value="Genomic_DNA"/>
</dbReference>
<organism evidence="7 8">
    <name type="scientific">Helianthus annuus</name>
    <name type="common">Common sunflower</name>
    <dbReference type="NCBI Taxonomy" id="4232"/>
    <lineage>
        <taxon>Eukaryota</taxon>
        <taxon>Viridiplantae</taxon>
        <taxon>Streptophyta</taxon>
        <taxon>Embryophyta</taxon>
        <taxon>Tracheophyta</taxon>
        <taxon>Spermatophyta</taxon>
        <taxon>Magnoliopsida</taxon>
        <taxon>eudicotyledons</taxon>
        <taxon>Gunneridae</taxon>
        <taxon>Pentapetalae</taxon>
        <taxon>asterids</taxon>
        <taxon>campanulids</taxon>
        <taxon>Asterales</taxon>
        <taxon>Asteraceae</taxon>
        <taxon>Asteroideae</taxon>
        <taxon>Heliantheae alliance</taxon>
        <taxon>Heliantheae</taxon>
        <taxon>Helianthus</taxon>
    </lineage>
</organism>
<dbReference type="SMART" id="SM00501">
    <property type="entry name" value="BRIGHT"/>
    <property type="match status" value="1"/>
</dbReference>
<sequence>MENTENMKSVNSTADVNHLPQHSGIRAMPGKMKHNEMKPTSTLLPCQHCTDEAKKRNNRNPMEKICYYCRQPGHKIHACKRKETDEATQLIRQAINEGIQEQDGRIGSHQEMIVVGTEGGLWNDIWYVSSVFKHHIAGNLNVFKRIKHIIGVNTRTGEHNFLFTRGVGSIEIKNGNENMRIQSVFYSPELDRNVLSLDQLTLQGFTVKKAGDTCRIYPMFSCPVNNSFNETSGMTREEELGLQEKQKIIEENVLDEEFKQRYLNSYFEDLNLSSQESDWSVMIVNAMEFREFEDCRSFMNMLDDRDFVVKYKHILDAKFEELVRWFLNNYMGIRSRQVPPVDSHKRKVNLLSLYLLVAMDGGYHTVTTENIWPAIAKDMGFNYEDGDYIRATYAAYLDVLEYYYNFNHVQPSMQDKRMIRDEGTSSSMLQEGLKSAGSVKDAGTGSQNAVEMESVVLFAGVDDDDWSKGKRRKRFNFNYAKWAMDEANRSVMDQAHVDNFDSHETLKPQAKGIVKKCGGLPLALKAIGRLLRTKTEGEEWDDVLKSKIWDLENADAIVPALRLSYHDLPADLKRLFAYCSLFPKDFMFDKEELILLWIAEGYLNESTADKSPERLGQEYFEKLLSRSFFQPAPNGESFFVMHDLMNDLAAFVAGEYFLRFENQTEMAVEALAKYRHMSFMREEYVGFQKFEAFQRARSLRTLLAVYVGVEQSWNMFYISNKILVDLLPQLPLLRVLSLRRFNISEVPDSICSLNHLRYLNLSRTNISKLPENVGNLYNLQTLIIFGCKRLSTLPKSFLKLKKLRHFDIRDTPYLKKLPLGIGELKNLQTLSKVIVDGDFVITKLKGLENLHGELSIEGLHKVQIPMHKVQIPMQAREANLSQKRLTKLKLKWDDGSQRGTLEKEVLTELKPHTDTLKHFAVEYYGGVEFPCWVGDPTFHQLVHVSLRGCRKCTSLPLLGRLPSLKELLIKGMDDVKVISLELSRSTAVTFPSLEILRFEDMSSWEVWSTNSEVMFPRLRELQIIKCPDLIDVSLEALPSLRVLRLEGCSESVLRSLVQAASSTTKLEIESILGLTDEVWRGVIVNFWAVEELCIQCCDEIRYLWESDAEASKVLERKRGMRIRLGATSYHLLGFWM</sequence>
<dbReference type="AlphaFoldDB" id="A0A251T0Q6"/>
<protein>
    <submittedName>
        <fullName evidence="7">Putative ARID DNA-binding domain-containing protein</fullName>
    </submittedName>
</protein>
<dbReference type="InterPro" id="IPR055414">
    <property type="entry name" value="LRR_R13L4/SHOC2-like"/>
</dbReference>
<dbReference type="SUPFAM" id="SSF52058">
    <property type="entry name" value="L domain-like"/>
    <property type="match status" value="1"/>
</dbReference>
<evidence type="ECO:0000256" key="4">
    <source>
        <dbReference type="ARBA" id="ARBA00022821"/>
    </source>
</evidence>
<dbReference type="InParanoid" id="A0A251T0Q6"/>
<dbReference type="Gene3D" id="1.10.8.430">
    <property type="entry name" value="Helical domain of apoptotic protease-activating factors"/>
    <property type="match status" value="1"/>
</dbReference>
<dbReference type="PANTHER" id="PTHR46410">
    <property type="entry name" value="AT-RICH INTERACTIVE DOMAIN-CONTAINING PROTEIN 2"/>
    <property type="match status" value="1"/>
</dbReference>
<evidence type="ECO:0000313" key="7">
    <source>
        <dbReference type="EMBL" id="OTG03441.1"/>
    </source>
</evidence>
<gene>
    <name evidence="7" type="ORF">HannXRQ_Chr13g0424061</name>
</gene>
<keyword evidence="1" id="KW-0433">Leucine-rich repeat</keyword>
<dbReference type="InterPro" id="IPR042197">
    <property type="entry name" value="Apaf_helical"/>
</dbReference>
<name>A0A251T0Q6_HELAN</name>
<dbReference type="Pfam" id="PF23559">
    <property type="entry name" value="WHD_DRP"/>
    <property type="match status" value="1"/>
</dbReference>
<dbReference type="SUPFAM" id="SSF46774">
    <property type="entry name" value="ARID-like"/>
    <property type="match status" value="1"/>
</dbReference>
<dbReference type="PRINTS" id="PR00364">
    <property type="entry name" value="DISEASERSIST"/>
</dbReference>
<dbReference type="InterPro" id="IPR036431">
    <property type="entry name" value="ARID_dom_sf"/>
</dbReference>
<dbReference type="InterPro" id="IPR058922">
    <property type="entry name" value="WHD_DRP"/>
</dbReference>
<dbReference type="Pfam" id="PF23598">
    <property type="entry name" value="LRR_14"/>
    <property type="match status" value="1"/>
</dbReference>
<dbReference type="InterPro" id="IPR054722">
    <property type="entry name" value="PolX-like_BBD"/>
</dbReference>
<evidence type="ECO:0000256" key="1">
    <source>
        <dbReference type="ARBA" id="ARBA00022614"/>
    </source>
</evidence>
<dbReference type="CDD" id="cd16100">
    <property type="entry name" value="ARID"/>
    <property type="match status" value="1"/>
</dbReference>
<evidence type="ECO:0000256" key="2">
    <source>
        <dbReference type="ARBA" id="ARBA00022737"/>
    </source>
</evidence>
<dbReference type="Pfam" id="PF22936">
    <property type="entry name" value="Pol_BBD"/>
    <property type="match status" value="1"/>
</dbReference>
<evidence type="ECO:0000256" key="3">
    <source>
        <dbReference type="ARBA" id="ARBA00022741"/>
    </source>
</evidence>
<proteinExistence type="predicted"/>
<keyword evidence="7" id="KW-0238">DNA-binding</keyword>
<dbReference type="STRING" id="4232.A0A251T0Q6"/>
<evidence type="ECO:0000313" key="8">
    <source>
        <dbReference type="Proteomes" id="UP000215914"/>
    </source>
</evidence>
<dbReference type="Pfam" id="PF01388">
    <property type="entry name" value="ARID"/>
    <property type="match status" value="1"/>
</dbReference>
<evidence type="ECO:0000256" key="5">
    <source>
        <dbReference type="SAM" id="MobiDB-lite"/>
    </source>
</evidence>
<dbReference type="InterPro" id="IPR027417">
    <property type="entry name" value="P-loop_NTPase"/>
</dbReference>
<keyword evidence="4" id="KW-0611">Plant defense</keyword>
<feature type="domain" description="ARID" evidence="6">
    <location>
        <begin position="313"/>
        <end position="405"/>
    </location>
</feature>
<dbReference type="InterPro" id="IPR001606">
    <property type="entry name" value="ARID_dom"/>
</dbReference>
<feature type="region of interest" description="Disordered" evidence="5">
    <location>
        <begin position="1"/>
        <end position="37"/>
    </location>
</feature>
<dbReference type="PANTHER" id="PTHR46410:SF26">
    <property type="entry name" value="BULB-TYPE LECTIN DOMAIN-CONTAINING PROTEIN-RELATED"/>
    <property type="match status" value="1"/>
</dbReference>
<dbReference type="Gene3D" id="1.10.150.60">
    <property type="entry name" value="ARID DNA-binding domain"/>
    <property type="match status" value="1"/>
</dbReference>
<dbReference type="PROSITE" id="PS51011">
    <property type="entry name" value="ARID"/>
    <property type="match status" value="1"/>
</dbReference>
<keyword evidence="8" id="KW-1185">Reference proteome</keyword>
<keyword evidence="2" id="KW-0677">Repeat</keyword>
<evidence type="ECO:0000259" key="6">
    <source>
        <dbReference type="PROSITE" id="PS51011"/>
    </source>
</evidence>